<keyword evidence="2" id="KW-0812">Transmembrane</keyword>
<comment type="caution">
    <text evidence="3">The sequence shown here is derived from an EMBL/GenBank/DDBJ whole genome shotgun (WGS) entry which is preliminary data.</text>
</comment>
<evidence type="ECO:0000313" key="4">
    <source>
        <dbReference type="Proteomes" id="UP000292003"/>
    </source>
</evidence>
<reference evidence="3 4" key="1">
    <citation type="submission" date="2019-02" db="EMBL/GenBank/DDBJ databases">
        <title>Draft genome sequence of Amycolatopsis sp. 8-3EHSu isolated from roots of Suaeda maritima.</title>
        <authorList>
            <person name="Duangmal K."/>
            <person name="Chantavorakit T."/>
        </authorList>
    </citation>
    <scope>NUCLEOTIDE SEQUENCE [LARGE SCALE GENOMIC DNA]</scope>
    <source>
        <strain evidence="3 4">8-3EHSu</strain>
    </source>
</reference>
<feature type="compositionally biased region" description="Basic residues" evidence="1">
    <location>
        <begin position="196"/>
        <end position="210"/>
    </location>
</feature>
<sequence>MLYIVLLLLLVALGLLVTALITANSLWAWISIGLSVVAGVALLVENYRRRKRRAAAAEEPEKAEKAVEDDSADEAAEDTAGRVEGELPVEDEDKPGESQTTLLPASGELDGDDAGEKAEPPADEGDPGEEDTDASDLLVISELDVEVLVVDEYPRYHLAGCAWLADRDTIPIAVAEARDLGFTPCARCGPDATLATRHRDKSGRKRKAGK</sequence>
<dbReference type="OrthoDB" id="3638805at2"/>
<feature type="compositionally biased region" description="Acidic residues" evidence="1">
    <location>
        <begin position="121"/>
        <end position="132"/>
    </location>
</feature>
<evidence type="ECO:0000256" key="2">
    <source>
        <dbReference type="SAM" id="Phobius"/>
    </source>
</evidence>
<feature type="transmembrane region" description="Helical" evidence="2">
    <location>
        <begin position="29"/>
        <end position="47"/>
    </location>
</feature>
<evidence type="ECO:0000256" key="1">
    <source>
        <dbReference type="SAM" id="MobiDB-lite"/>
    </source>
</evidence>
<feature type="region of interest" description="Disordered" evidence="1">
    <location>
        <begin position="191"/>
        <end position="210"/>
    </location>
</feature>
<proteinExistence type="predicted"/>
<dbReference type="RefSeq" id="WP_130476216.1">
    <property type="nucleotide sequence ID" value="NZ_SFCC01000007.1"/>
</dbReference>
<evidence type="ECO:0000313" key="3">
    <source>
        <dbReference type="EMBL" id="RZQ63212.1"/>
    </source>
</evidence>
<keyword evidence="4" id="KW-1185">Reference proteome</keyword>
<organism evidence="3 4">
    <name type="scientific">Amycolatopsis suaedae</name>
    <dbReference type="NCBI Taxonomy" id="2510978"/>
    <lineage>
        <taxon>Bacteria</taxon>
        <taxon>Bacillati</taxon>
        <taxon>Actinomycetota</taxon>
        <taxon>Actinomycetes</taxon>
        <taxon>Pseudonocardiales</taxon>
        <taxon>Pseudonocardiaceae</taxon>
        <taxon>Amycolatopsis</taxon>
    </lineage>
</organism>
<name>A0A4Q7J8N2_9PSEU</name>
<keyword evidence="2" id="KW-1133">Transmembrane helix</keyword>
<protein>
    <submittedName>
        <fullName evidence="3">Uncharacterized protein</fullName>
    </submittedName>
</protein>
<dbReference type="EMBL" id="SFCC01000007">
    <property type="protein sequence ID" value="RZQ63212.1"/>
    <property type="molecule type" value="Genomic_DNA"/>
</dbReference>
<feature type="compositionally biased region" description="Basic and acidic residues" evidence="1">
    <location>
        <begin position="55"/>
        <end position="68"/>
    </location>
</feature>
<feature type="region of interest" description="Disordered" evidence="1">
    <location>
        <begin position="53"/>
        <end position="132"/>
    </location>
</feature>
<keyword evidence="2" id="KW-0472">Membrane</keyword>
<accession>A0A4Q7J8N2</accession>
<gene>
    <name evidence="3" type="ORF">EWH70_16195</name>
</gene>
<dbReference type="AlphaFoldDB" id="A0A4Q7J8N2"/>
<dbReference type="Proteomes" id="UP000292003">
    <property type="component" value="Unassembled WGS sequence"/>
</dbReference>